<evidence type="ECO:0000313" key="1">
    <source>
        <dbReference type="EMBL" id="GAH10555.1"/>
    </source>
</evidence>
<protein>
    <submittedName>
        <fullName evidence="1">Uncharacterized protein</fullName>
    </submittedName>
</protein>
<dbReference type="AlphaFoldDB" id="X1DQP3"/>
<dbReference type="EMBL" id="BART01031088">
    <property type="protein sequence ID" value="GAH10555.1"/>
    <property type="molecule type" value="Genomic_DNA"/>
</dbReference>
<accession>X1DQP3</accession>
<sequence length="50" mass="5823">MKKELRESKYQWDAGDYANHFNVQQKWAKELIDKLNLTGNEVVKNGSSPI</sequence>
<proteinExistence type="predicted"/>
<comment type="caution">
    <text evidence="1">The sequence shown here is derived from an EMBL/GenBank/DDBJ whole genome shotgun (WGS) entry which is preliminary data.</text>
</comment>
<organism evidence="1">
    <name type="scientific">marine sediment metagenome</name>
    <dbReference type="NCBI Taxonomy" id="412755"/>
    <lineage>
        <taxon>unclassified sequences</taxon>
        <taxon>metagenomes</taxon>
        <taxon>ecological metagenomes</taxon>
    </lineage>
</organism>
<reference evidence="1" key="1">
    <citation type="journal article" date="2014" name="Front. Microbiol.">
        <title>High frequency of phylogenetically diverse reductive dehalogenase-homologous genes in deep subseafloor sedimentary metagenomes.</title>
        <authorList>
            <person name="Kawai M."/>
            <person name="Futagami T."/>
            <person name="Toyoda A."/>
            <person name="Takaki Y."/>
            <person name="Nishi S."/>
            <person name="Hori S."/>
            <person name="Arai W."/>
            <person name="Tsubouchi T."/>
            <person name="Morono Y."/>
            <person name="Uchiyama I."/>
            <person name="Ito T."/>
            <person name="Fujiyama A."/>
            <person name="Inagaki F."/>
            <person name="Takami H."/>
        </authorList>
    </citation>
    <scope>NUCLEOTIDE SEQUENCE</scope>
    <source>
        <strain evidence="1">Expedition CK06-06</strain>
    </source>
</reference>
<gene>
    <name evidence="1" type="ORF">S01H4_54082</name>
</gene>
<name>X1DQP3_9ZZZZ</name>